<evidence type="ECO:0000256" key="4">
    <source>
        <dbReference type="ARBA" id="ARBA00022676"/>
    </source>
</evidence>
<dbReference type="UniPathway" id="UPA00378"/>
<dbReference type="GO" id="GO:0052917">
    <property type="term" value="F:dol-P-Man:Man(7)GlcNAc(2)-PP-Dol alpha-1,6-mannosyltransferase activity"/>
    <property type="evidence" value="ECO:0007669"/>
    <property type="project" value="UniProtKB-EC"/>
</dbReference>
<comment type="function">
    <text evidence="10">Mannosyltransferase that operates in the biosynthetic pathway of dolichol-linked oligosaccharides, the glycan precursors employed in protein asparagine (N)-glycosylation. The assembly of dolichol-linked oligosaccharides begins on the cytosolic side of the endoplasmic reticulum membrane and finishes in its lumen. The sequential addition of sugars to dolichol pyrophosphate produces dolichol-linked oligosaccharides containing fourteen sugars, including two GlcNAcs, nine mannoses and three glucoses. Once assembled, the oligosaccharide is transferred from the lipid to nascent proteins by oligosaccharyltransferases. In the lumen of the endoplasmic reticulum, adds the eighth mannose residue in an alpha-1,6 linkage onto Man(7)GlcNAc(2)-PP-dolichol to produce Man(8)GlcNAc(2)-PP-dolichol.</text>
</comment>
<evidence type="ECO:0000256" key="5">
    <source>
        <dbReference type="ARBA" id="ARBA00022679"/>
    </source>
</evidence>
<keyword evidence="7 12" id="KW-0256">Endoplasmic reticulum</keyword>
<feature type="transmembrane region" description="Helical" evidence="12">
    <location>
        <begin position="176"/>
        <end position="199"/>
    </location>
</feature>
<keyword evidence="4 12" id="KW-0328">Glycosyltransferase</keyword>
<feature type="transmembrane region" description="Helical" evidence="12">
    <location>
        <begin position="378"/>
        <end position="398"/>
    </location>
</feature>
<dbReference type="AlphaFoldDB" id="A0A060TAS2"/>
<reference evidence="13" key="1">
    <citation type="submission" date="2014-02" db="EMBL/GenBank/DDBJ databases">
        <authorList>
            <person name="Genoscope - CEA"/>
        </authorList>
    </citation>
    <scope>NUCLEOTIDE SEQUENCE</scope>
    <source>
        <strain evidence="13">LS3</strain>
    </source>
</reference>
<dbReference type="GO" id="GO:0006487">
    <property type="term" value="P:protein N-linked glycosylation"/>
    <property type="evidence" value="ECO:0007669"/>
    <property type="project" value="TreeGrafter"/>
</dbReference>
<evidence type="ECO:0000313" key="13">
    <source>
        <dbReference type="EMBL" id="CDP36281.1"/>
    </source>
</evidence>
<dbReference type="EC" id="2.4.1.-" evidence="12"/>
<protein>
    <recommendedName>
        <fullName evidence="12">Mannosyltransferase</fullName>
        <ecNumber evidence="12">2.4.1.-</ecNumber>
    </recommendedName>
</protein>
<comment type="pathway">
    <text evidence="2">Protein modification; protein glycosylation.</text>
</comment>
<accession>A0A060TAS2</accession>
<evidence type="ECO:0000256" key="10">
    <source>
        <dbReference type="ARBA" id="ARBA00044721"/>
    </source>
</evidence>
<feature type="transmembrane region" description="Helical" evidence="12">
    <location>
        <begin position="321"/>
        <end position="339"/>
    </location>
</feature>
<evidence type="ECO:0000256" key="11">
    <source>
        <dbReference type="ARBA" id="ARBA00048899"/>
    </source>
</evidence>
<keyword evidence="9 12" id="KW-0472">Membrane</keyword>
<feature type="transmembrane region" description="Helical" evidence="12">
    <location>
        <begin position="211"/>
        <end position="232"/>
    </location>
</feature>
<evidence type="ECO:0000256" key="1">
    <source>
        <dbReference type="ARBA" id="ARBA00004477"/>
    </source>
</evidence>
<evidence type="ECO:0000256" key="6">
    <source>
        <dbReference type="ARBA" id="ARBA00022692"/>
    </source>
</evidence>
<comment type="subcellular location">
    <subcellularLocation>
        <location evidence="1 12">Endoplasmic reticulum membrane</location>
        <topology evidence="1 12">Multi-pass membrane protein</topology>
    </subcellularLocation>
</comment>
<dbReference type="InterPro" id="IPR005599">
    <property type="entry name" value="GPI_mannosylTrfase"/>
</dbReference>
<dbReference type="PhylomeDB" id="A0A060TAS2"/>
<feature type="transmembrane region" description="Helical" evidence="12">
    <location>
        <begin position="345"/>
        <end position="366"/>
    </location>
</feature>
<evidence type="ECO:0000256" key="3">
    <source>
        <dbReference type="ARBA" id="ARBA00007063"/>
    </source>
</evidence>
<dbReference type="Pfam" id="PF03901">
    <property type="entry name" value="Glyco_transf_22"/>
    <property type="match status" value="1"/>
</dbReference>
<sequence>MRLDPVDQVLLGLILIYAIVAPFAKVEESFNLQAIHDIVHYGDDLAKFDHVEFSGPVPRTFVGALALATAIKPVKWFMTLGSKADLQIITRGLLGAINALALSLFRHSLEDLYSSTGNPGQGKAISYWFMALLGSQFHIIYYASRTLPNMLALPLVVEAFRNVLTGYYGWALGVLGFAAIVFRIELVVLAGSLALVLHVTSHFDVRRSMRACAIGVLIGGSLSAYVDSYYWAGTVFDPRVTGEGVFGNAPIIIPEINGFIFNVIEGRSSEWGESPFFTYFVDLIPLMLNNPIIYGTFASGVLIGINKARSHTERARRDNKLRVLGAACLLYVFIYSFKAHKEWRFVIYVSPVATMIAARVASSLWMRMDRSWKARIQLLGIILVTVASFCLASFKLAVSSLNYPGGLALQTFNNEIVPAIQNTTTIIPDRPIEVHLDVPVCMTGASRFGQIYDDTVVHYDKTESPAKLELVWTLFDYVVTTVPDPSVFPSVEGYTWEQVKAVRAFKQMDYSIVRKALNYAKSDPEQAAKDFLQGATARLLNFNPDHLIAEARELFNSVVIVDNQAYIYQKTPSRFSQ</sequence>
<proteinExistence type="inferred from homology"/>
<dbReference type="PANTHER" id="PTHR22760">
    <property type="entry name" value="GLYCOSYLTRANSFERASE"/>
    <property type="match status" value="1"/>
</dbReference>
<feature type="transmembrane region" description="Helical" evidence="12">
    <location>
        <begin position="125"/>
        <end position="143"/>
    </location>
</feature>
<feature type="transmembrane region" description="Helical" evidence="12">
    <location>
        <begin position="292"/>
        <end position="309"/>
    </location>
</feature>
<dbReference type="PANTHER" id="PTHR22760:SF1">
    <property type="entry name" value="DOL-P-MAN:MAN(7)GLCNAC(2)-PP-DOL ALPHA-1,6-MANNOSYLTRANSFERASE"/>
    <property type="match status" value="1"/>
</dbReference>
<evidence type="ECO:0000256" key="12">
    <source>
        <dbReference type="RuleBase" id="RU363075"/>
    </source>
</evidence>
<keyword evidence="5" id="KW-0808">Transferase</keyword>
<reference evidence="13" key="2">
    <citation type="submission" date="2014-06" db="EMBL/GenBank/DDBJ databases">
        <title>The complete genome of Blastobotrys (Arxula) adeninivorans LS3 - a yeast of biotechnological interest.</title>
        <authorList>
            <person name="Kunze G."/>
            <person name="Gaillardin C."/>
            <person name="Czernicka M."/>
            <person name="Durrens P."/>
            <person name="Martin T."/>
            <person name="Boer E."/>
            <person name="Gabaldon T."/>
            <person name="Cruz J."/>
            <person name="Talla E."/>
            <person name="Marck C."/>
            <person name="Goffeau A."/>
            <person name="Barbe V."/>
            <person name="Baret P."/>
            <person name="Baronian K."/>
            <person name="Beier S."/>
            <person name="Bleykasten C."/>
            <person name="Bode R."/>
            <person name="Casaregola S."/>
            <person name="Despons L."/>
            <person name="Fairhead C."/>
            <person name="Giersberg M."/>
            <person name="Gierski P."/>
            <person name="Hahnel U."/>
            <person name="Hartmann A."/>
            <person name="Jankowska D."/>
            <person name="Jubin C."/>
            <person name="Jung P."/>
            <person name="Lafontaine I."/>
            <person name="Leh-Louis V."/>
            <person name="Lemaire M."/>
            <person name="Marcet-Houben M."/>
            <person name="Mascher M."/>
            <person name="Morel G."/>
            <person name="Richard G.-F."/>
            <person name="Riechen J."/>
            <person name="Sacerdot C."/>
            <person name="Sarkar A."/>
            <person name="Savel G."/>
            <person name="Schacherer J."/>
            <person name="Sherman D."/>
            <person name="Straub M.-L."/>
            <person name="Stein N."/>
            <person name="Thierry A."/>
            <person name="Trautwein-Schult A."/>
            <person name="Westhof E."/>
            <person name="Worch S."/>
            <person name="Dujon B."/>
            <person name="Souciet J.-L."/>
            <person name="Wincker P."/>
            <person name="Scholz U."/>
            <person name="Neuveglise N."/>
        </authorList>
    </citation>
    <scope>NUCLEOTIDE SEQUENCE</scope>
    <source>
        <strain evidence="13">LS3</strain>
    </source>
</reference>
<keyword evidence="6 12" id="KW-0812">Transmembrane</keyword>
<organism evidence="13">
    <name type="scientific">Blastobotrys adeninivorans</name>
    <name type="common">Yeast</name>
    <name type="synonym">Arxula adeninivorans</name>
    <dbReference type="NCBI Taxonomy" id="409370"/>
    <lineage>
        <taxon>Eukaryota</taxon>
        <taxon>Fungi</taxon>
        <taxon>Dikarya</taxon>
        <taxon>Ascomycota</taxon>
        <taxon>Saccharomycotina</taxon>
        <taxon>Dipodascomycetes</taxon>
        <taxon>Dipodascales</taxon>
        <taxon>Trichomonascaceae</taxon>
        <taxon>Blastobotrys</taxon>
    </lineage>
</organism>
<evidence type="ECO:0000256" key="9">
    <source>
        <dbReference type="ARBA" id="ARBA00023136"/>
    </source>
</evidence>
<feature type="transmembrane region" description="Helical" evidence="12">
    <location>
        <begin position="88"/>
        <end position="105"/>
    </location>
</feature>
<evidence type="ECO:0000256" key="8">
    <source>
        <dbReference type="ARBA" id="ARBA00022989"/>
    </source>
</evidence>
<comment type="similarity">
    <text evidence="3 12">Belongs to the glycosyltransferase 22 family.</text>
</comment>
<evidence type="ECO:0000256" key="2">
    <source>
        <dbReference type="ARBA" id="ARBA00004922"/>
    </source>
</evidence>
<keyword evidence="8 12" id="KW-1133">Transmembrane helix</keyword>
<evidence type="ECO:0000256" key="7">
    <source>
        <dbReference type="ARBA" id="ARBA00022824"/>
    </source>
</evidence>
<name>A0A060TAS2_BLAAD</name>
<feature type="transmembrane region" description="Helical" evidence="12">
    <location>
        <begin position="6"/>
        <end position="24"/>
    </location>
</feature>
<dbReference type="GO" id="GO:0005789">
    <property type="term" value="C:endoplasmic reticulum membrane"/>
    <property type="evidence" value="ECO:0007669"/>
    <property type="project" value="UniProtKB-SubCell"/>
</dbReference>
<dbReference type="EMBL" id="HG937692">
    <property type="protein sequence ID" value="CDP36281.1"/>
    <property type="molecule type" value="Genomic_DNA"/>
</dbReference>
<gene>
    <name evidence="13" type="ORF">GNLVRS02_ARAD1B09372g</name>
</gene>
<comment type="catalytic activity">
    <reaction evidence="11">
        <text>an alpha-D-Man-(1-&gt;2)-alpha-D-Man-(1-&gt;2)-alpha-D-Man-(1-&gt;3)-[alpha-D-Man-(1-&gt;2)-alpha-D-Man-(1-&gt;3)-alpha-D-Man-(1-&gt;6)]-beta-D-Man-(1-&gt;4)-beta-D-GlcNAc-(1-&gt;4)-alpha-D-GlcNAc-diphospho-di-trans,poly-cis-dolichol + a di-trans,poly-cis-dolichyl beta-D-mannosyl phosphate = an alpha-D-Man-(1-&gt;2)-alpha-D-Man-(1-&gt;2)-alpha-D-Man-(1-&gt;3)-[alpha-D-Man-(1-&gt;2)-alpha-D-Man-(1-&gt;3)-[alpha-D-Man-(1-&gt;6)]-alpha-D-Man-(1-&gt;6)]-beta-D-Man-(1-&gt;4)-beta-D-GlcNAc-(1-&gt;4)-alpha-D-GlcNAc-diphospho-di-trans,poly-cis-dolichol + a di-trans,poly-cis-dolichyl phosphate + H(+)</text>
        <dbReference type="Rhea" id="RHEA:29535"/>
        <dbReference type="Rhea" id="RHEA-COMP:19498"/>
        <dbReference type="Rhea" id="RHEA-COMP:19501"/>
        <dbReference type="Rhea" id="RHEA-COMP:19518"/>
        <dbReference type="Rhea" id="RHEA-COMP:19519"/>
        <dbReference type="ChEBI" id="CHEBI:15378"/>
        <dbReference type="ChEBI" id="CHEBI:57683"/>
        <dbReference type="ChEBI" id="CHEBI:58211"/>
        <dbReference type="ChEBI" id="CHEBI:132517"/>
        <dbReference type="ChEBI" id="CHEBI:132519"/>
        <dbReference type="EC" id="2.4.1.260"/>
    </reaction>
    <physiologicalReaction direction="left-to-right" evidence="11">
        <dbReference type="Rhea" id="RHEA:29536"/>
    </physiologicalReaction>
</comment>